<reference evidence="14" key="2">
    <citation type="submission" date="2023-05" db="EMBL/GenBank/DDBJ databases">
        <authorList>
            <consortium name="Lawrence Berkeley National Laboratory"/>
            <person name="Steindorff A."/>
            <person name="Hensen N."/>
            <person name="Bonometti L."/>
            <person name="Westerberg I."/>
            <person name="Brannstrom I.O."/>
            <person name="Guillou S."/>
            <person name="Cros-Aarteil S."/>
            <person name="Calhoun S."/>
            <person name="Haridas S."/>
            <person name="Kuo A."/>
            <person name="Mondo S."/>
            <person name="Pangilinan J."/>
            <person name="Riley R."/>
            <person name="Labutti K."/>
            <person name="Andreopoulos B."/>
            <person name="Lipzen A."/>
            <person name="Chen C."/>
            <person name="Yanf M."/>
            <person name="Daum C."/>
            <person name="Ng V."/>
            <person name="Clum A."/>
            <person name="Ohm R."/>
            <person name="Martin F."/>
            <person name="Silar P."/>
            <person name="Natvig D."/>
            <person name="Lalanne C."/>
            <person name="Gautier V."/>
            <person name="Ament-Velasquez S.L."/>
            <person name="Kruys A."/>
            <person name="Hutchinson M.I."/>
            <person name="Powell A.J."/>
            <person name="Barry K."/>
            <person name="Miller A.N."/>
            <person name="Grigoriev I.V."/>
            <person name="Debuchy R."/>
            <person name="Gladieux P."/>
            <person name="Thoren M.H."/>
            <person name="Johannesson H."/>
        </authorList>
    </citation>
    <scope>NUCLEOTIDE SEQUENCE</scope>
    <source>
        <strain evidence="14">CBS 532.94</strain>
    </source>
</reference>
<evidence type="ECO:0000256" key="11">
    <source>
        <dbReference type="SAM" id="Phobius"/>
    </source>
</evidence>
<evidence type="ECO:0000256" key="7">
    <source>
        <dbReference type="ARBA" id="ARBA00022989"/>
    </source>
</evidence>
<dbReference type="Gene3D" id="2.60.40.150">
    <property type="entry name" value="C2 domain"/>
    <property type="match status" value="2"/>
</dbReference>
<keyword evidence="6" id="KW-0106">Calcium</keyword>
<dbReference type="PANTHER" id="PTHR45761">
    <property type="entry name" value="EXTENDED SYNAPTOTAGMIN-LIKE PROTEIN 2, ISOFORM C"/>
    <property type="match status" value="1"/>
</dbReference>
<dbReference type="EMBL" id="MU860091">
    <property type="protein sequence ID" value="KAK4238545.1"/>
    <property type="molecule type" value="Genomic_DNA"/>
</dbReference>
<keyword evidence="5" id="KW-0677">Repeat</keyword>
<keyword evidence="3 11" id="KW-0812">Transmembrane</keyword>
<keyword evidence="8" id="KW-0445">Lipid transport</keyword>
<dbReference type="InterPro" id="IPR031468">
    <property type="entry name" value="SMP_LBD"/>
</dbReference>
<evidence type="ECO:0000313" key="14">
    <source>
        <dbReference type="EMBL" id="KAK4238545.1"/>
    </source>
</evidence>
<dbReference type="SMART" id="SM00239">
    <property type="entry name" value="C2"/>
    <property type="match status" value="2"/>
</dbReference>
<feature type="domain" description="C2" evidence="12">
    <location>
        <begin position="184"/>
        <end position="324"/>
    </location>
</feature>
<gene>
    <name evidence="14" type="ORF">C8A03DRAFT_43720</name>
</gene>
<dbReference type="PROSITE" id="PS50004">
    <property type="entry name" value="C2"/>
    <property type="match status" value="1"/>
</dbReference>
<dbReference type="PROSITE" id="PS51847">
    <property type="entry name" value="SMP"/>
    <property type="match status" value="1"/>
</dbReference>
<evidence type="ECO:0000256" key="1">
    <source>
        <dbReference type="ARBA" id="ARBA00004370"/>
    </source>
</evidence>
<dbReference type="Pfam" id="PF00168">
    <property type="entry name" value="C2"/>
    <property type="match status" value="2"/>
</dbReference>
<dbReference type="GO" id="GO:0006869">
    <property type="term" value="P:lipid transport"/>
    <property type="evidence" value="ECO:0007669"/>
    <property type="project" value="UniProtKB-KW"/>
</dbReference>
<dbReference type="InterPro" id="IPR035892">
    <property type="entry name" value="C2_domain_sf"/>
</dbReference>
<evidence type="ECO:0000256" key="4">
    <source>
        <dbReference type="ARBA" id="ARBA00022723"/>
    </source>
</evidence>
<accession>A0AAN7CAU9</accession>
<dbReference type="AlphaFoldDB" id="A0AAN7CAU9"/>
<protein>
    <recommendedName>
        <fullName evidence="16">C2 domain-containing protein</fullName>
    </recommendedName>
</protein>
<name>A0AAN7CAU9_9PEZI</name>
<evidence type="ECO:0000256" key="9">
    <source>
        <dbReference type="ARBA" id="ARBA00023121"/>
    </source>
</evidence>
<evidence type="ECO:0000256" key="6">
    <source>
        <dbReference type="ARBA" id="ARBA00022837"/>
    </source>
</evidence>
<evidence type="ECO:0000256" key="10">
    <source>
        <dbReference type="ARBA" id="ARBA00023136"/>
    </source>
</evidence>
<dbReference type="GO" id="GO:0005737">
    <property type="term" value="C:cytoplasm"/>
    <property type="evidence" value="ECO:0007669"/>
    <property type="project" value="UniProtKB-ARBA"/>
</dbReference>
<keyword evidence="15" id="KW-1185">Reference proteome</keyword>
<dbReference type="GO" id="GO:0008289">
    <property type="term" value="F:lipid binding"/>
    <property type="evidence" value="ECO:0007669"/>
    <property type="project" value="UniProtKB-KW"/>
</dbReference>
<comment type="subcellular location">
    <subcellularLocation>
        <location evidence="1">Membrane</location>
    </subcellularLocation>
</comment>
<organism evidence="14 15">
    <name type="scientific">Achaetomium macrosporum</name>
    <dbReference type="NCBI Taxonomy" id="79813"/>
    <lineage>
        <taxon>Eukaryota</taxon>
        <taxon>Fungi</taxon>
        <taxon>Dikarya</taxon>
        <taxon>Ascomycota</taxon>
        <taxon>Pezizomycotina</taxon>
        <taxon>Sordariomycetes</taxon>
        <taxon>Sordariomycetidae</taxon>
        <taxon>Sordariales</taxon>
        <taxon>Chaetomiaceae</taxon>
        <taxon>Achaetomium</taxon>
    </lineage>
</organism>
<dbReference type="SUPFAM" id="SSF49562">
    <property type="entry name" value="C2 domain (Calcium/lipid-binding domain, CaLB)"/>
    <property type="match status" value="2"/>
</dbReference>
<sequence>MSAPQSLVDTLTASGGAEPAGFLNDIVEQLWPNICVYTGNMVKETVEPILRSTLPSPLSNLKFVKIDLGHVPIRFSNVDVHKTTTQGIKLDMDLNWDGVCDIELDGNMVPKVGIEKVRMKGRISVLLCPLINVVPLIGAAQVAFINPPRLELDFTDAANVLDFALLSGTIRSTILGIIESMAVLPNRFLVKMDNNNDYFKTYQPHHGILRLTVGRATNISAPDKKKGGIRGGMSRLMAKVKLEDTPDCYVKVKVGAEEEWKTSVVDNNHNPEWNETHDFLITDFEQQIFTAVRDDDTASDDDIGHGSTAVKDILLKGGSHELALSHEGKPTGARLTVHAQFYNLVSDANVLSTAASQGQGHGLICGLATVLIASALGLQGDRDELQPSVKVAFGDKSFQTAVKTYTPGTDIFNPSFDQAFRIPLTADMLANPSNFKISLVNKAQEVGSVEVDFRDVVGAAGMCVADSFDVGGGATVRASIFVRGMQLAE</sequence>
<keyword evidence="4" id="KW-0479">Metal-binding</keyword>
<reference evidence="14" key="1">
    <citation type="journal article" date="2023" name="Mol. Phylogenet. Evol.">
        <title>Genome-scale phylogeny and comparative genomics of the fungal order Sordariales.</title>
        <authorList>
            <person name="Hensen N."/>
            <person name="Bonometti L."/>
            <person name="Westerberg I."/>
            <person name="Brannstrom I.O."/>
            <person name="Guillou S."/>
            <person name="Cros-Aarteil S."/>
            <person name="Calhoun S."/>
            <person name="Haridas S."/>
            <person name="Kuo A."/>
            <person name="Mondo S."/>
            <person name="Pangilinan J."/>
            <person name="Riley R."/>
            <person name="LaButti K."/>
            <person name="Andreopoulos B."/>
            <person name="Lipzen A."/>
            <person name="Chen C."/>
            <person name="Yan M."/>
            <person name="Daum C."/>
            <person name="Ng V."/>
            <person name="Clum A."/>
            <person name="Steindorff A."/>
            <person name="Ohm R.A."/>
            <person name="Martin F."/>
            <person name="Silar P."/>
            <person name="Natvig D.O."/>
            <person name="Lalanne C."/>
            <person name="Gautier V."/>
            <person name="Ament-Velasquez S.L."/>
            <person name="Kruys A."/>
            <person name="Hutchinson M.I."/>
            <person name="Powell A.J."/>
            <person name="Barry K."/>
            <person name="Miller A.N."/>
            <person name="Grigoriev I.V."/>
            <person name="Debuchy R."/>
            <person name="Gladieux P."/>
            <person name="Hiltunen Thoren M."/>
            <person name="Johannesson H."/>
        </authorList>
    </citation>
    <scope>NUCLEOTIDE SEQUENCE</scope>
    <source>
        <strain evidence="14">CBS 532.94</strain>
    </source>
</reference>
<evidence type="ECO:0000256" key="3">
    <source>
        <dbReference type="ARBA" id="ARBA00022692"/>
    </source>
</evidence>
<evidence type="ECO:0000259" key="12">
    <source>
        <dbReference type="PROSITE" id="PS50004"/>
    </source>
</evidence>
<keyword evidence="10 11" id="KW-0472">Membrane</keyword>
<dbReference type="GO" id="GO:0046872">
    <property type="term" value="F:metal ion binding"/>
    <property type="evidence" value="ECO:0007669"/>
    <property type="project" value="UniProtKB-KW"/>
</dbReference>
<keyword evidence="7 11" id="KW-1133">Transmembrane helix</keyword>
<keyword evidence="2" id="KW-0813">Transport</keyword>
<keyword evidence="9" id="KW-0446">Lipid-binding</keyword>
<dbReference type="InterPro" id="IPR000008">
    <property type="entry name" value="C2_dom"/>
</dbReference>
<dbReference type="InterPro" id="IPR051634">
    <property type="entry name" value="Extended_Synaptotagmin"/>
</dbReference>
<dbReference type="PANTHER" id="PTHR45761:SF1">
    <property type="entry name" value="EXTENDED SYNAPTOTAGMIN-LIKE PROTEIN 2, ISOFORM C"/>
    <property type="match status" value="1"/>
</dbReference>
<dbReference type="InterPro" id="IPR039010">
    <property type="entry name" value="Synaptotagmin_SMP"/>
</dbReference>
<evidence type="ECO:0000259" key="13">
    <source>
        <dbReference type="PROSITE" id="PS51847"/>
    </source>
</evidence>
<evidence type="ECO:0008006" key="16">
    <source>
        <dbReference type="Google" id="ProtNLM"/>
    </source>
</evidence>
<dbReference type="CDD" id="cd00030">
    <property type="entry name" value="C2"/>
    <property type="match status" value="1"/>
</dbReference>
<feature type="domain" description="SMP-LTD" evidence="13">
    <location>
        <begin position="16"/>
        <end position="193"/>
    </location>
</feature>
<feature type="transmembrane region" description="Helical" evidence="11">
    <location>
        <begin position="123"/>
        <end position="144"/>
    </location>
</feature>
<dbReference type="CDD" id="cd21670">
    <property type="entry name" value="SMP_ESyt"/>
    <property type="match status" value="1"/>
</dbReference>
<dbReference type="Pfam" id="PF17047">
    <property type="entry name" value="SMP_LBD"/>
    <property type="match status" value="1"/>
</dbReference>
<dbReference type="Proteomes" id="UP001303760">
    <property type="component" value="Unassembled WGS sequence"/>
</dbReference>
<evidence type="ECO:0000256" key="8">
    <source>
        <dbReference type="ARBA" id="ARBA00023055"/>
    </source>
</evidence>
<evidence type="ECO:0000256" key="5">
    <source>
        <dbReference type="ARBA" id="ARBA00022737"/>
    </source>
</evidence>
<evidence type="ECO:0000256" key="2">
    <source>
        <dbReference type="ARBA" id="ARBA00022448"/>
    </source>
</evidence>
<evidence type="ECO:0000313" key="15">
    <source>
        <dbReference type="Proteomes" id="UP001303760"/>
    </source>
</evidence>
<dbReference type="GO" id="GO:0016020">
    <property type="term" value="C:membrane"/>
    <property type="evidence" value="ECO:0007669"/>
    <property type="project" value="UniProtKB-SubCell"/>
</dbReference>
<dbReference type="GO" id="GO:0012505">
    <property type="term" value="C:endomembrane system"/>
    <property type="evidence" value="ECO:0007669"/>
    <property type="project" value="UniProtKB-ARBA"/>
</dbReference>
<proteinExistence type="predicted"/>
<comment type="caution">
    <text evidence="14">The sequence shown here is derived from an EMBL/GenBank/DDBJ whole genome shotgun (WGS) entry which is preliminary data.</text>
</comment>